<dbReference type="STRING" id="45070.Lnau_1482"/>
<comment type="caution">
    <text evidence="3">The sequence shown here is derived from an EMBL/GenBank/DDBJ whole genome shotgun (WGS) entry which is preliminary data.</text>
</comment>
<protein>
    <submittedName>
        <fullName evidence="3">Dot/Icm T4SS effector</fullName>
    </submittedName>
</protein>
<evidence type="ECO:0000313" key="3">
    <source>
        <dbReference type="EMBL" id="KTD36498.1"/>
    </source>
</evidence>
<dbReference type="EMBL" id="LNYO01000013">
    <property type="protein sequence ID" value="KTD36498.1"/>
    <property type="molecule type" value="Genomic_DNA"/>
</dbReference>
<name>A0A0W0WW10_9GAMM</name>
<dbReference type="Proteomes" id="UP000054725">
    <property type="component" value="Unassembled WGS sequence"/>
</dbReference>
<accession>A0A0W0WW10</accession>
<sequence length="504" mass="57486">MTIYYYSVDVDGLVFNKKYNAGPQSPTKHSSELVITANQGYYDSIRAEAESMGATKRVLMIGTNRQDQQHDAENALMRDGCSSAFPALKKVSEYLGFELDTFLMADAKAGLESGASYDQIMKELEINPDADDWQFPKLKHETYIFDPVKRPLLIAQLQKAVLDNPGDEKIVFTFADDSVEILESLKRFFTKYEYLISERISFRLHFYDKGEIKEYAVFTGKGKSYENYRDIAKTPMGPFLDRDMDHYLHTLFPPEQPEVNENKAVEKEKSEVEIVEIEEQEKTILNNAANEGEKEEPIVQTTSAKAASNPLDLEYEKVGGYSVAKLYLRINKNNLSEEEVRSWFKGYLPPAISLEGEQYVLEMNASNVMENIFHGRQLQEEPSLKQAIEILYRQGFRMTDASIERLKSDLATAKCVFEEAQVLATTMDEGINPLELLESVQMAFIDMLDDSYPDLLAARRIAEQDLPQEAVVPVGRNPYHSFANRQNRDAQRGQEHQPERCTIS</sequence>
<feature type="region of interest" description="Disordered" evidence="2">
    <location>
        <begin position="478"/>
        <end position="504"/>
    </location>
</feature>
<gene>
    <name evidence="3" type="ORF">Lnau_1482</name>
</gene>
<dbReference type="RefSeq" id="WP_058504486.1">
    <property type="nucleotide sequence ID" value="NZ_CAAAIF010000011.1"/>
</dbReference>
<dbReference type="PATRIC" id="fig|45070.6.peg.1552"/>
<keyword evidence="4" id="KW-1185">Reference proteome</keyword>
<reference evidence="3 4" key="1">
    <citation type="submission" date="2015-11" db="EMBL/GenBank/DDBJ databases">
        <title>Genomic analysis of 38 Legionella species identifies large and diverse effector repertoires.</title>
        <authorList>
            <person name="Burstein D."/>
            <person name="Amaro F."/>
            <person name="Zusman T."/>
            <person name="Lifshitz Z."/>
            <person name="Cohen O."/>
            <person name="Gilbert J.A."/>
            <person name="Pupko T."/>
            <person name="Shuman H.A."/>
            <person name="Segal G."/>
        </authorList>
    </citation>
    <scope>NUCLEOTIDE SEQUENCE [LARGE SCALE GENOMIC DNA]</scope>
    <source>
        <strain evidence="3 4">ATCC 49506</strain>
    </source>
</reference>
<evidence type="ECO:0000256" key="1">
    <source>
        <dbReference type="SAM" id="Coils"/>
    </source>
</evidence>
<organism evidence="3 4">
    <name type="scientific">Legionella nautarum</name>
    <dbReference type="NCBI Taxonomy" id="45070"/>
    <lineage>
        <taxon>Bacteria</taxon>
        <taxon>Pseudomonadati</taxon>
        <taxon>Pseudomonadota</taxon>
        <taxon>Gammaproteobacteria</taxon>
        <taxon>Legionellales</taxon>
        <taxon>Legionellaceae</taxon>
        <taxon>Legionella</taxon>
    </lineage>
</organism>
<dbReference type="OrthoDB" id="5653025at2"/>
<dbReference type="AlphaFoldDB" id="A0A0W0WW10"/>
<evidence type="ECO:0000313" key="4">
    <source>
        <dbReference type="Proteomes" id="UP000054725"/>
    </source>
</evidence>
<feature type="compositionally biased region" description="Basic and acidic residues" evidence="2">
    <location>
        <begin position="486"/>
        <end position="504"/>
    </location>
</feature>
<feature type="coiled-coil region" evidence="1">
    <location>
        <begin position="260"/>
        <end position="295"/>
    </location>
</feature>
<keyword evidence="1" id="KW-0175">Coiled coil</keyword>
<evidence type="ECO:0000256" key="2">
    <source>
        <dbReference type="SAM" id="MobiDB-lite"/>
    </source>
</evidence>
<proteinExistence type="predicted"/>